<organism evidence="7 8">
    <name type="scientific">Pycnococcus provasolii</name>
    <dbReference type="NCBI Taxonomy" id="41880"/>
    <lineage>
        <taxon>Eukaryota</taxon>
        <taxon>Viridiplantae</taxon>
        <taxon>Chlorophyta</taxon>
        <taxon>Pseudoscourfieldiophyceae</taxon>
        <taxon>Pseudoscourfieldiales</taxon>
        <taxon>Pycnococcaceae</taxon>
        <taxon>Pycnococcus</taxon>
    </lineage>
</organism>
<evidence type="ECO:0000256" key="1">
    <source>
        <dbReference type="ARBA" id="ARBA00022630"/>
    </source>
</evidence>
<dbReference type="GO" id="GO:0004497">
    <property type="term" value="F:monooxygenase activity"/>
    <property type="evidence" value="ECO:0007669"/>
    <property type="project" value="UniProtKB-KW"/>
</dbReference>
<accession>A0A830HHJ2</accession>
<dbReference type="SUPFAM" id="SSF51905">
    <property type="entry name" value="FAD/NAD(P)-binding domain"/>
    <property type="match status" value="1"/>
</dbReference>
<proteinExistence type="predicted"/>
<evidence type="ECO:0000256" key="2">
    <source>
        <dbReference type="ARBA" id="ARBA00023002"/>
    </source>
</evidence>
<comment type="caution">
    <text evidence="7">The sequence shown here is derived from an EMBL/GenBank/DDBJ whole genome shotgun (WGS) entry which is preliminary data.</text>
</comment>
<dbReference type="Proteomes" id="UP000660262">
    <property type="component" value="Unassembled WGS sequence"/>
</dbReference>
<dbReference type="OrthoDB" id="47494at2759"/>
<evidence type="ECO:0000259" key="5">
    <source>
        <dbReference type="Pfam" id="PF00890"/>
    </source>
</evidence>
<keyword evidence="1" id="KW-0285">Flavoprotein</keyword>
<dbReference type="InterPro" id="IPR050493">
    <property type="entry name" value="FAD-dep_Monooxygenase_BioMet"/>
</dbReference>
<dbReference type="Pfam" id="PF01494">
    <property type="entry name" value="FAD_binding_3"/>
    <property type="match status" value="1"/>
</dbReference>
<reference evidence="7" key="1">
    <citation type="submission" date="2020-10" db="EMBL/GenBank/DDBJ databases">
        <title>Unveiling of a novel bifunctional photoreceptor, Dualchrome1, isolated from a cosmopolitan green alga.</title>
        <authorList>
            <person name="Suzuki S."/>
            <person name="Kawachi M."/>
        </authorList>
    </citation>
    <scope>NUCLEOTIDE SEQUENCE</scope>
    <source>
        <strain evidence="7">NIES 2893</strain>
    </source>
</reference>
<keyword evidence="2" id="KW-0560">Oxidoreductase</keyword>
<dbReference type="InterPro" id="IPR036188">
    <property type="entry name" value="FAD/NAD-bd_sf"/>
</dbReference>
<dbReference type="Gene3D" id="3.50.50.60">
    <property type="entry name" value="FAD/NAD(P)-binding domain"/>
    <property type="match status" value="2"/>
</dbReference>
<evidence type="ECO:0000313" key="7">
    <source>
        <dbReference type="EMBL" id="GHP06318.1"/>
    </source>
</evidence>
<dbReference type="AlphaFoldDB" id="A0A830HHJ2"/>
<evidence type="ECO:0008006" key="9">
    <source>
        <dbReference type="Google" id="ProtNLM"/>
    </source>
</evidence>
<keyword evidence="8" id="KW-1185">Reference proteome</keyword>
<dbReference type="EMBL" id="BNJQ01000012">
    <property type="protein sequence ID" value="GHP06318.1"/>
    <property type="molecule type" value="Genomic_DNA"/>
</dbReference>
<feature type="region of interest" description="Disordered" evidence="4">
    <location>
        <begin position="127"/>
        <end position="156"/>
    </location>
</feature>
<dbReference type="PRINTS" id="PR00420">
    <property type="entry name" value="RNGMNOXGNASE"/>
</dbReference>
<evidence type="ECO:0000256" key="3">
    <source>
        <dbReference type="ARBA" id="ARBA00023033"/>
    </source>
</evidence>
<gene>
    <name evidence="7" type="ORF">PPROV_000506500</name>
</gene>
<sequence>MHIVVVGAGLGGLTLSHALAKRGHTVDLIEKQPAVKSQLGAAIGLTGGLAVMRSLGLAREIDPYLTPMRSFKGSSLVGGGGAAEPEGKLTTSFGEAMIPEKAQFELPPILLDRRSSESRNYEMFHDEGGAAASDSQRRRTVHGISRTALSDDESGPSSEAFMAMITREHLHALLHRTLPLNVSLWLNCNVVHVEPFSYGGTSASVTLSDGTRLTGDLVVGADGIHSIVRRTVASDDADGRTLTTSQRRYTGISGVYGLVVKHTFELMMKCSLKKDEKAEALLESLPVGGLHEFEGKGAIATVFNLKRHYMFVFFEAREDPPTSDENWTNPAVQEEISSKIKAQGMPSLFEHLLRAAPDGGRVVHLGLYESEPMRTSWSRGRAVLLGDSAHATTPFLGQGANQAMLDAWSLAFHLPPANASDYICADDDDLHHHIQKALHRYETARSTHATNIKSVSRMFGHIRLGITSWDRCVRRCFMQTLLTCGRGCLFRQMLKWASQLNV</sequence>
<dbReference type="PANTHER" id="PTHR13789">
    <property type="entry name" value="MONOOXYGENASE"/>
    <property type="match status" value="1"/>
</dbReference>
<dbReference type="GO" id="GO:0071949">
    <property type="term" value="F:FAD binding"/>
    <property type="evidence" value="ECO:0007669"/>
    <property type="project" value="InterPro"/>
</dbReference>
<feature type="domain" description="FAD-dependent oxidoreductase 2 FAD-binding" evidence="5">
    <location>
        <begin position="3"/>
        <end position="74"/>
    </location>
</feature>
<dbReference type="PANTHER" id="PTHR13789:SF309">
    <property type="entry name" value="PUTATIVE (AFU_ORTHOLOGUE AFUA_6G14510)-RELATED"/>
    <property type="match status" value="1"/>
</dbReference>
<dbReference type="InterPro" id="IPR002938">
    <property type="entry name" value="FAD-bd"/>
</dbReference>
<evidence type="ECO:0000256" key="4">
    <source>
        <dbReference type="SAM" id="MobiDB-lite"/>
    </source>
</evidence>
<protein>
    <recommendedName>
        <fullName evidence="9">FAD-binding domain-containing protein</fullName>
    </recommendedName>
</protein>
<evidence type="ECO:0000313" key="8">
    <source>
        <dbReference type="Proteomes" id="UP000660262"/>
    </source>
</evidence>
<name>A0A830HHJ2_9CHLO</name>
<evidence type="ECO:0000259" key="6">
    <source>
        <dbReference type="Pfam" id="PF01494"/>
    </source>
</evidence>
<dbReference type="Pfam" id="PF00890">
    <property type="entry name" value="FAD_binding_2"/>
    <property type="match status" value="1"/>
</dbReference>
<keyword evidence="3" id="KW-0503">Monooxygenase</keyword>
<feature type="domain" description="FAD-binding" evidence="6">
    <location>
        <begin position="210"/>
        <end position="414"/>
    </location>
</feature>
<dbReference type="InterPro" id="IPR003953">
    <property type="entry name" value="FAD-dep_OxRdtase_2_FAD-bd"/>
</dbReference>